<keyword evidence="2" id="KW-1185">Reference proteome</keyword>
<accession>A0ABV0ZZR1</accession>
<evidence type="ECO:0000313" key="1">
    <source>
        <dbReference type="EMBL" id="MEQ2311327.1"/>
    </source>
</evidence>
<comment type="caution">
    <text evidence="1">The sequence shown here is derived from an EMBL/GenBank/DDBJ whole genome shotgun (WGS) entry which is preliminary data.</text>
</comment>
<name>A0ABV0ZZR1_9TELE</name>
<organism evidence="1 2">
    <name type="scientific">Ameca splendens</name>
    <dbReference type="NCBI Taxonomy" id="208324"/>
    <lineage>
        <taxon>Eukaryota</taxon>
        <taxon>Metazoa</taxon>
        <taxon>Chordata</taxon>
        <taxon>Craniata</taxon>
        <taxon>Vertebrata</taxon>
        <taxon>Euteleostomi</taxon>
        <taxon>Actinopterygii</taxon>
        <taxon>Neopterygii</taxon>
        <taxon>Teleostei</taxon>
        <taxon>Neoteleostei</taxon>
        <taxon>Acanthomorphata</taxon>
        <taxon>Ovalentaria</taxon>
        <taxon>Atherinomorphae</taxon>
        <taxon>Cyprinodontiformes</taxon>
        <taxon>Goodeidae</taxon>
        <taxon>Ameca</taxon>
    </lineage>
</organism>
<evidence type="ECO:0000313" key="2">
    <source>
        <dbReference type="Proteomes" id="UP001469553"/>
    </source>
</evidence>
<sequence>MMVSVIQSKYLPVHGRKSAACSDDKIRHSTSSDYSVKVQCKSKCCTSDCCEEDSPILKSHSGLALKYDCSGNKNLVGFCDSDWSGDHDDHHSTTGNIFLLS</sequence>
<reference evidence="1 2" key="1">
    <citation type="submission" date="2021-06" db="EMBL/GenBank/DDBJ databases">
        <authorList>
            <person name="Palmer J.M."/>
        </authorList>
    </citation>
    <scope>NUCLEOTIDE SEQUENCE [LARGE SCALE GENOMIC DNA]</scope>
    <source>
        <strain evidence="1 2">AS_MEX2019</strain>
        <tissue evidence="1">Muscle</tissue>
    </source>
</reference>
<dbReference type="Proteomes" id="UP001469553">
    <property type="component" value="Unassembled WGS sequence"/>
</dbReference>
<protein>
    <submittedName>
        <fullName evidence="1">Uncharacterized protein</fullName>
    </submittedName>
</protein>
<dbReference type="EMBL" id="JAHRIP010076705">
    <property type="protein sequence ID" value="MEQ2311327.1"/>
    <property type="molecule type" value="Genomic_DNA"/>
</dbReference>
<proteinExistence type="predicted"/>
<gene>
    <name evidence="1" type="ORF">AMECASPLE_018715</name>
</gene>